<evidence type="ECO:0008006" key="4">
    <source>
        <dbReference type="Google" id="ProtNLM"/>
    </source>
</evidence>
<evidence type="ECO:0000256" key="1">
    <source>
        <dbReference type="SAM" id="Phobius"/>
    </source>
</evidence>
<reference evidence="2 3" key="1">
    <citation type="submission" date="2023-08" db="EMBL/GenBank/DDBJ databases">
        <title>Helicovermis profunda gen. nov., sp. nov., a novel mesophilic, fermentative bacterium within the Bacillota from a deep-sea hydrothermal vent chimney.</title>
        <authorList>
            <person name="Miyazaki U."/>
            <person name="Mizutani D."/>
            <person name="Hashimoto Y."/>
            <person name="Tame A."/>
            <person name="Sawayama S."/>
            <person name="Miyazaki J."/>
            <person name="Takai K."/>
            <person name="Nakagawa S."/>
        </authorList>
    </citation>
    <scope>NUCLEOTIDE SEQUENCE [LARGE SCALE GENOMIC DNA]</scope>
    <source>
        <strain evidence="2 3">S502</strain>
    </source>
</reference>
<proteinExistence type="predicted"/>
<name>A0AAU9E4Q1_9FIRM</name>
<gene>
    <name evidence="2" type="ORF">HLPR_19200</name>
</gene>
<dbReference type="AlphaFoldDB" id="A0AAU9E4Q1"/>
<feature type="transmembrane region" description="Helical" evidence="1">
    <location>
        <begin position="20"/>
        <end position="36"/>
    </location>
</feature>
<organism evidence="2 3">
    <name type="scientific">Helicovermis profundi</name>
    <dbReference type="NCBI Taxonomy" id="3065157"/>
    <lineage>
        <taxon>Bacteria</taxon>
        <taxon>Bacillati</taxon>
        <taxon>Bacillota</taxon>
        <taxon>Clostridia</taxon>
        <taxon>Helicovermis</taxon>
    </lineage>
</organism>
<dbReference type="EMBL" id="AP028654">
    <property type="protein sequence ID" value="BEP29589.1"/>
    <property type="molecule type" value="Genomic_DNA"/>
</dbReference>
<sequence length="143" mass="16821">MREKIINQNMRVHLKFKKSSYFIQLAMLLAILYFGYAKLNESPENLKVFYIILISVSFLIFLNSIYKDYRISKNVEKKDLVIVKELIDLKNINNFARLPKIKLISKKISLTPLYGLDVAKFANKSCYLVYDPKTKTLVDIYKK</sequence>
<evidence type="ECO:0000313" key="2">
    <source>
        <dbReference type="EMBL" id="BEP29589.1"/>
    </source>
</evidence>
<dbReference type="KEGG" id="hprf:HLPR_19200"/>
<keyword evidence="1" id="KW-0812">Transmembrane</keyword>
<dbReference type="RefSeq" id="WP_338535216.1">
    <property type="nucleotide sequence ID" value="NZ_AP028654.1"/>
</dbReference>
<accession>A0AAU9E4Q1</accession>
<evidence type="ECO:0000313" key="3">
    <source>
        <dbReference type="Proteomes" id="UP001321786"/>
    </source>
</evidence>
<keyword evidence="1" id="KW-1133">Transmembrane helix</keyword>
<keyword evidence="1" id="KW-0472">Membrane</keyword>
<dbReference type="Proteomes" id="UP001321786">
    <property type="component" value="Chromosome"/>
</dbReference>
<keyword evidence="3" id="KW-1185">Reference proteome</keyword>
<feature type="transmembrane region" description="Helical" evidence="1">
    <location>
        <begin position="48"/>
        <end position="66"/>
    </location>
</feature>
<protein>
    <recommendedName>
        <fullName evidence="4">PH domain-containing protein</fullName>
    </recommendedName>
</protein>